<protein>
    <submittedName>
        <fullName evidence="1">Unkown protein</fullName>
    </submittedName>
</protein>
<proteinExistence type="evidence at transcript level"/>
<dbReference type="AlphaFoldDB" id="R4WDE4"/>
<dbReference type="EMBL" id="AK417608">
    <property type="protein sequence ID" value="BAN20823.1"/>
    <property type="molecule type" value="mRNA"/>
</dbReference>
<reference evidence="1" key="1">
    <citation type="journal article" date="2013" name="PLoS ONE">
        <title>Gene expression in gut symbiotic organ of stinkbug affected by extracellular bacterial symbiont.</title>
        <authorList>
            <person name="Futahashi R."/>
            <person name="Tanaka K."/>
            <person name="Tanahashi M."/>
            <person name="Nikoh N."/>
            <person name="Kikuchi Y."/>
            <person name="Lee B.L."/>
            <person name="Fukatsu T."/>
        </authorList>
    </citation>
    <scope>NUCLEOTIDE SEQUENCE</scope>
    <source>
        <tissue evidence="1">Midgut</tissue>
    </source>
</reference>
<evidence type="ECO:0000313" key="1">
    <source>
        <dbReference type="EMBL" id="BAN20823.1"/>
    </source>
</evidence>
<accession>R4WDE4</accession>
<organism evidence="1">
    <name type="scientific">Riptortus pedestris</name>
    <name type="common">Bean bug</name>
    <dbReference type="NCBI Taxonomy" id="329032"/>
    <lineage>
        <taxon>Eukaryota</taxon>
        <taxon>Metazoa</taxon>
        <taxon>Ecdysozoa</taxon>
        <taxon>Arthropoda</taxon>
        <taxon>Hexapoda</taxon>
        <taxon>Insecta</taxon>
        <taxon>Pterygota</taxon>
        <taxon>Neoptera</taxon>
        <taxon>Paraneoptera</taxon>
        <taxon>Hemiptera</taxon>
        <taxon>Heteroptera</taxon>
        <taxon>Panheteroptera</taxon>
        <taxon>Pentatomomorpha</taxon>
        <taxon>Coreoidea</taxon>
        <taxon>Alydidae</taxon>
        <taxon>Riptortus</taxon>
    </lineage>
</organism>
<name>R4WDE4_RIPPE</name>
<sequence length="165" mass="18863">MTVLGLDSMMRTDHCTVFITPERSTYELHIGFRFLHFFFKRLDLDKKSFSATFKVEANSIVLGFTLRNETQDTCNVKVDKLYIKDLWGMNLFTADPSYTNVPLNDFFKDNVIPHFNSDLDKHKPFVGTVLSYKYCGNSQHPAPTDPKGDNVLAAVLIVLIESLVF</sequence>